<name>A0ACC2PBK5_9HYME</name>
<sequence length="135" mass="15235">MNNLLEDLYAWTGSFVEAFIALIYDIVDVVIKSLNYNGTDSSSGQPAASTEKSLPNLPQVLQDAASFLAFDDFQYLLLKIFIAILLGNFCLIYVAWYVYGERITDRFMSPSSSSEELKRNISLLKLPTEHSQRHS</sequence>
<reference evidence="1" key="1">
    <citation type="submission" date="2023-04" db="EMBL/GenBank/DDBJ databases">
        <title>A chromosome-level genome assembly of the parasitoid wasp Eretmocerus hayati.</title>
        <authorList>
            <person name="Zhong Y."/>
            <person name="Liu S."/>
            <person name="Liu Y."/>
        </authorList>
    </citation>
    <scope>NUCLEOTIDE SEQUENCE</scope>
    <source>
        <strain evidence="1">ZJU_SS_LIU_2023</strain>
    </source>
</reference>
<gene>
    <name evidence="1" type="ORF">QAD02_016479</name>
</gene>
<dbReference type="EMBL" id="CM056742">
    <property type="protein sequence ID" value="KAJ8680692.1"/>
    <property type="molecule type" value="Genomic_DNA"/>
</dbReference>
<dbReference type="Proteomes" id="UP001239111">
    <property type="component" value="Chromosome 2"/>
</dbReference>
<proteinExistence type="predicted"/>
<organism evidence="1 2">
    <name type="scientific">Eretmocerus hayati</name>
    <dbReference type="NCBI Taxonomy" id="131215"/>
    <lineage>
        <taxon>Eukaryota</taxon>
        <taxon>Metazoa</taxon>
        <taxon>Ecdysozoa</taxon>
        <taxon>Arthropoda</taxon>
        <taxon>Hexapoda</taxon>
        <taxon>Insecta</taxon>
        <taxon>Pterygota</taxon>
        <taxon>Neoptera</taxon>
        <taxon>Endopterygota</taxon>
        <taxon>Hymenoptera</taxon>
        <taxon>Apocrita</taxon>
        <taxon>Proctotrupomorpha</taxon>
        <taxon>Chalcidoidea</taxon>
        <taxon>Aphelinidae</taxon>
        <taxon>Aphelininae</taxon>
        <taxon>Eretmocerus</taxon>
    </lineage>
</organism>
<evidence type="ECO:0000313" key="1">
    <source>
        <dbReference type="EMBL" id="KAJ8680692.1"/>
    </source>
</evidence>
<accession>A0ACC2PBK5</accession>
<protein>
    <submittedName>
        <fullName evidence="1">Uncharacterized protein</fullName>
    </submittedName>
</protein>
<comment type="caution">
    <text evidence="1">The sequence shown here is derived from an EMBL/GenBank/DDBJ whole genome shotgun (WGS) entry which is preliminary data.</text>
</comment>
<keyword evidence="2" id="KW-1185">Reference proteome</keyword>
<evidence type="ECO:0000313" key="2">
    <source>
        <dbReference type="Proteomes" id="UP001239111"/>
    </source>
</evidence>